<feature type="transmembrane region" description="Helical" evidence="5">
    <location>
        <begin position="231"/>
        <end position="254"/>
    </location>
</feature>
<feature type="transmembrane region" description="Helical" evidence="5">
    <location>
        <begin position="447"/>
        <end position="470"/>
    </location>
</feature>
<comment type="subcellular location">
    <subcellularLocation>
        <location evidence="1">Membrane</location>
        <topology evidence="1">Multi-pass membrane protein</topology>
    </subcellularLocation>
</comment>
<keyword evidence="8" id="KW-1185">Reference proteome</keyword>
<dbReference type="InterPro" id="IPR036259">
    <property type="entry name" value="MFS_trans_sf"/>
</dbReference>
<feature type="transmembrane region" description="Helical" evidence="5">
    <location>
        <begin position="274"/>
        <end position="299"/>
    </location>
</feature>
<evidence type="ECO:0000256" key="1">
    <source>
        <dbReference type="ARBA" id="ARBA00004141"/>
    </source>
</evidence>
<dbReference type="KEGG" id="pin:Ping_2618"/>
<dbReference type="EMBL" id="CP000510">
    <property type="protein sequence ID" value="ABM04337.1"/>
    <property type="molecule type" value="Genomic_DNA"/>
</dbReference>
<feature type="transmembrane region" description="Helical" evidence="5">
    <location>
        <begin position="311"/>
        <end position="328"/>
    </location>
</feature>
<dbReference type="eggNOG" id="COG0477">
    <property type="taxonomic scope" value="Bacteria"/>
</dbReference>
<dbReference type="Gene3D" id="1.20.1720.10">
    <property type="entry name" value="Multidrug resistance protein D"/>
    <property type="match status" value="1"/>
</dbReference>
<feature type="transmembrane region" description="Helical" evidence="5">
    <location>
        <begin position="86"/>
        <end position="104"/>
    </location>
</feature>
<feature type="domain" description="Major facilitator superfamily (MFS) profile" evidence="6">
    <location>
        <begin position="21"/>
        <end position="470"/>
    </location>
</feature>
<dbReference type="GO" id="GO:0005886">
    <property type="term" value="C:plasma membrane"/>
    <property type="evidence" value="ECO:0007669"/>
    <property type="project" value="TreeGrafter"/>
</dbReference>
<dbReference type="PRINTS" id="PR01036">
    <property type="entry name" value="TCRTETB"/>
</dbReference>
<feature type="transmembrane region" description="Helical" evidence="5">
    <location>
        <begin position="365"/>
        <end position="388"/>
    </location>
</feature>
<organism evidence="7 8">
    <name type="scientific">Psychromonas ingrahamii (strain DSM 17664 / CCUG 51855 / 37)</name>
    <dbReference type="NCBI Taxonomy" id="357804"/>
    <lineage>
        <taxon>Bacteria</taxon>
        <taxon>Pseudomonadati</taxon>
        <taxon>Pseudomonadota</taxon>
        <taxon>Gammaproteobacteria</taxon>
        <taxon>Alteromonadales</taxon>
        <taxon>Psychromonadaceae</taxon>
        <taxon>Psychromonas</taxon>
    </lineage>
</organism>
<feature type="transmembrane region" description="Helical" evidence="5">
    <location>
        <begin position="409"/>
        <end position="427"/>
    </location>
</feature>
<evidence type="ECO:0000256" key="4">
    <source>
        <dbReference type="ARBA" id="ARBA00023136"/>
    </source>
</evidence>
<dbReference type="Gene3D" id="1.20.1250.20">
    <property type="entry name" value="MFS general substrate transporter like domains"/>
    <property type="match status" value="1"/>
</dbReference>
<evidence type="ECO:0000256" key="2">
    <source>
        <dbReference type="ARBA" id="ARBA00022692"/>
    </source>
</evidence>
<evidence type="ECO:0000259" key="6">
    <source>
        <dbReference type="PROSITE" id="PS50850"/>
    </source>
</evidence>
<feature type="transmembrane region" description="Helical" evidence="5">
    <location>
        <begin position="21"/>
        <end position="43"/>
    </location>
</feature>
<dbReference type="CDD" id="cd17502">
    <property type="entry name" value="MFS_Azr1_MDR_like"/>
    <property type="match status" value="1"/>
</dbReference>
<dbReference type="PROSITE" id="PS00217">
    <property type="entry name" value="SUGAR_TRANSPORT_2"/>
    <property type="match status" value="1"/>
</dbReference>
<dbReference type="InterPro" id="IPR020846">
    <property type="entry name" value="MFS_dom"/>
</dbReference>
<feature type="transmembrane region" description="Helical" evidence="5">
    <location>
        <begin position="116"/>
        <end position="136"/>
    </location>
</feature>
<keyword evidence="3 5" id="KW-1133">Transmembrane helix</keyword>
<protein>
    <submittedName>
        <fullName evidence="7">Transporter major facilitator superfamily MFS_1</fullName>
    </submittedName>
</protein>
<evidence type="ECO:0000313" key="8">
    <source>
        <dbReference type="Proteomes" id="UP000000639"/>
    </source>
</evidence>
<keyword evidence="2 5" id="KW-0812">Transmembrane</keyword>
<dbReference type="PANTHER" id="PTHR23501">
    <property type="entry name" value="MAJOR FACILITATOR SUPERFAMILY"/>
    <property type="match status" value="1"/>
</dbReference>
<dbReference type="Proteomes" id="UP000000639">
    <property type="component" value="Chromosome"/>
</dbReference>
<evidence type="ECO:0000256" key="5">
    <source>
        <dbReference type="SAM" id="Phobius"/>
    </source>
</evidence>
<dbReference type="GO" id="GO:0022857">
    <property type="term" value="F:transmembrane transporter activity"/>
    <property type="evidence" value="ECO:0007669"/>
    <property type="project" value="InterPro"/>
</dbReference>
<dbReference type="InterPro" id="IPR011701">
    <property type="entry name" value="MFS"/>
</dbReference>
<dbReference type="PROSITE" id="PS50850">
    <property type="entry name" value="MFS"/>
    <property type="match status" value="1"/>
</dbReference>
<dbReference type="RefSeq" id="WP_011770894.1">
    <property type="nucleotide sequence ID" value="NC_008709.1"/>
</dbReference>
<feature type="transmembrane region" description="Helical" evidence="5">
    <location>
        <begin position="205"/>
        <end position="225"/>
    </location>
</feature>
<evidence type="ECO:0000313" key="7">
    <source>
        <dbReference type="EMBL" id="ABM04337.1"/>
    </source>
</evidence>
<dbReference type="PANTHER" id="PTHR23501:SF197">
    <property type="entry name" value="COMD"/>
    <property type="match status" value="1"/>
</dbReference>
<gene>
    <name evidence="7" type="ordered locus">Ping_2618</name>
</gene>
<evidence type="ECO:0000256" key="3">
    <source>
        <dbReference type="ARBA" id="ARBA00022989"/>
    </source>
</evidence>
<dbReference type="STRING" id="357804.Ping_2618"/>
<dbReference type="SUPFAM" id="SSF103473">
    <property type="entry name" value="MFS general substrate transporter"/>
    <property type="match status" value="1"/>
</dbReference>
<dbReference type="AlphaFoldDB" id="A1SXX2"/>
<feature type="transmembrane region" description="Helical" evidence="5">
    <location>
        <begin position="340"/>
        <end position="359"/>
    </location>
</feature>
<feature type="transmembrane region" description="Helical" evidence="5">
    <location>
        <begin position="174"/>
        <end position="193"/>
    </location>
</feature>
<keyword evidence="4 5" id="KW-0472">Membrane</keyword>
<reference evidence="7 8" key="1">
    <citation type="submission" date="2007-01" db="EMBL/GenBank/DDBJ databases">
        <title>Complete sequence of Psychromonas ingrahamii 37.</title>
        <authorList>
            <consortium name="US DOE Joint Genome Institute"/>
            <person name="Copeland A."/>
            <person name="Lucas S."/>
            <person name="Lapidus A."/>
            <person name="Barry K."/>
            <person name="Detter J.C."/>
            <person name="Glavina del Rio T."/>
            <person name="Hammon N."/>
            <person name="Israni S."/>
            <person name="Dalin E."/>
            <person name="Tice H."/>
            <person name="Pitluck S."/>
            <person name="Thompson L.S."/>
            <person name="Brettin T."/>
            <person name="Bruce D."/>
            <person name="Han C."/>
            <person name="Tapia R."/>
            <person name="Schmutz J."/>
            <person name="Larimer F."/>
            <person name="Land M."/>
            <person name="Hauser L."/>
            <person name="Kyrpides N."/>
            <person name="Ivanova N."/>
            <person name="Staley J."/>
            <person name="Richardson P."/>
        </authorList>
    </citation>
    <scope>NUCLEOTIDE SEQUENCE [LARGE SCALE GENOMIC DNA]</scope>
    <source>
        <strain evidence="7 8">37</strain>
    </source>
</reference>
<dbReference type="HOGENOM" id="CLU_000960_22_3_6"/>
<feature type="transmembrane region" description="Helical" evidence="5">
    <location>
        <begin position="55"/>
        <end position="74"/>
    </location>
</feature>
<dbReference type="InterPro" id="IPR005829">
    <property type="entry name" value="Sugar_transporter_CS"/>
</dbReference>
<accession>A1SXX2</accession>
<name>A1SXX2_PSYIN</name>
<feature type="transmembrane region" description="Helical" evidence="5">
    <location>
        <begin position="148"/>
        <end position="168"/>
    </location>
</feature>
<proteinExistence type="predicted"/>
<dbReference type="Pfam" id="PF07690">
    <property type="entry name" value="MFS_1"/>
    <property type="match status" value="1"/>
</dbReference>
<sequence length="484" mass="52004">MINSSSSTASLLVSKKNFLHIFSIVFLPMFLAAVDQTLLATATPTIVNELGGMHLASWIIIGYLLATAASVPIYGWLGDRFNRRNMLIVALVIFTLGSIVSALAPSMPILVVGRVIQGLGGGGLMSLSQALIGEFVPPRQRARFQGYFASLFAIASIGGPVIGGFVVTYLSWQWLFWVNIPIIIFAISRLMSLTTTKSTLHKGKIDWTGLILFPIIMTTLIYWLTSGGHGFGWLSLESVMIIGACVLLTIVFIIQQKKALHSFLPLTLLYKKEIYIPLTSTFLFAACLFALIFFLPIYLQIGFGANASTSGLLLLPLTIGTITGAYTTGKIISQTGVPKWIPVVGMSITTIAFLLLGLLPPVPELIAGLGFFCGIGLGTVMPSTQLLIQSLAGKENLGRIISMASLSRSLGASMGTALFGALIYALIPNFNRNSGIEFLLNSPRENIINAFQTGFLVAAIIAFCCAVNAARAPRISLDDLGDEW</sequence>